<reference evidence="9 10" key="1">
    <citation type="journal article" date="2017" name="Mol. Ecol.">
        <title>Comparative and population genomic landscape of Phellinus noxius: A hypervariable fungus causing root rot in trees.</title>
        <authorList>
            <person name="Chung C.L."/>
            <person name="Lee T.J."/>
            <person name="Akiba M."/>
            <person name="Lee H.H."/>
            <person name="Kuo T.H."/>
            <person name="Liu D."/>
            <person name="Ke H.M."/>
            <person name="Yokoi T."/>
            <person name="Roa M.B."/>
            <person name="Lu M.J."/>
            <person name="Chang Y.Y."/>
            <person name="Ann P.J."/>
            <person name="Tsai J.N."/>
            <person name="Chen C.Y."/>
            <person name="Tzean S.S."/>
            <person name="Ota Y."/>
            <person name="Hattori T."/>
            <person name="Sahashi N."/>
            <person name="Liou R.F."/>
            <person name="Kikuchi T."/>
            <person name="Tsai I.J."/>
        </authorList>
    </citation>
    <scope>NUCLEOTIDE SEQUENCE [LARGE SCALE GENOMIC DNA]</scope>
    <source>
        <strain evidence="9 10">FFPRI411160</strain>
    </source>
</reference>
<comment type="similarity">
    <text evidence="1">Belongs to the aldo/keto reductase family.</text>
</comment>
<organism evidence="9 10">
    <name type="scientific">Pyrrhoderma noxium</name>
    <dbReference type="NCBI Taxonomy" id="2282107"/>
    <lineage>
        <taxon>Eukaryota</taxon>
        <taxon>Fungi</taxon>
        <taxon>Dikarya</taxon>
        <taxon>Basidiomycota</taxon>
        <taxon>Agaricomycotina</taxon>
        <taxon>Agaricomycetes</taxon>
        <taxon>Hymenochaetales</taxon>
        <taxon>Hymenochaetaceae</taxon>
        <taxon>Pyrrhoderma</taxon>
    </lineage>
</organism>
<dbReference type="AlphaFoldDB" id="A0A286UIZ2"/>
<dbReference type="InParanoid" id="A0A286UIZ2"/>
<evidence type="ECO:0000256" key="3">
    <source>
        <dbReference type="ARBA" id="ARBA00023002"/>
    </source>
</evidence>
<dbReference type="FunFam" id="3.20.20.100:FF:000002">
    <property type="entry name" value="2,5-diketo-D-gluconic acid reductase A"/>
    <property type="match status" value="1"/>
</dbReference>
<dbReference type="InterPro" id="IPR020471">
    <property type="entry name" value="AKR"/>
</dbReference>
<dbReference type="PROSITE" id="PS00062">
    <property type="entry name" value="ALDOKETO_REDUCTASE_2"/>
    <property type="match status" value="1"/>
</dbReference>
<protein>
    <submittedName>
        <fullName evidence="9">Aldo keto reductase</fullName>
    </submittedName>
</protein>
<dbReference type="EMBL" id="NBII01000004">
    <property type="protein sequence ID" value="PAV19557.1"/>
    <property type="molecule type" value="Genomic_DNA"/>
</dbReference>
<dbReference type="Proteomes" id="UP000217199">
    <property type="component" value="Unassembled WGS sequence"/>
</dbReference>
<evidence type="ECO:0000256" key="1">
    <source>
        <dbReference type="ARBA" id="ARBA00007905"/>
    </source>
</evidence>
<dbReference type="CDD" id="cd19120">
    <property type="entry name" value="AKR_AKR3C2-3"/>
    <property type="match status" value="1"/>
</dbReference>
<dbReference type="InterPro" id="IPR036812">
    <property type="entry name" value="NAD(P)_OxRdtase_dom_sf"/>
</dbReference>
<feature type="site" description="Lowers pKa of active site Tyr" evidence="6">
    <location>
        <position position="76"/>
    </location>
</feature>
<dbReference type="GO" id="GO:0016652">
    <property type="term" value="F:oxidoreductase activity, acting on NAD(P)H as acceptor"/>
    <property type="evidence" value="ECO:0007669"/>
    <property type="project" value="InterPro"/>
</dbReference>
<sequence>MPWDPIALNDGTTMPSIAYGTWTLGNGQGVVDQVDQALNVGFSHIDTAQIYRNELEAGQAIKESGLSRSDIFVTTKWSGMDGLDIPTSIDNSLKNLGVSYVDLYLVHSPRLAQPDIATVWAQMEKVKADGKAKNIGISNFNVVQTEELLAKAKIKPVVNQILFHPYVYAQQAPIVTAAKAQGIVIEAYSLLIPITRQPGGPLDKPLAKIGARLGATADQVLMAWAHAKGVVVVTTSSKESRLRGYLSAADLPLTKADIAEIDAAGVIGSRRLSARTFLRRAASVAFVGALVLGICSYAGIDVL</sequence>
<gene>
    <name evidence="9" type="ORF">PNOK_0449100</name>
</gene>
<evidence type="ECO:0000256" key="6">
    <source>
        <dbReference type="PIRSR" id="PIRSR000097-3"/>
    </source>
</evidence>
<evidence type="ECO:0000256" key="7">
    <source>
        <dbReference type="SAM" id="Phobius"/>
    </source>
</evidence>
<dbReference type="InterPro" id="IPR018170">
    <property type="entry name" value="Aldo/ket_reductase_CS"/>
</dbReference>
<feature type="domain" description="NADP-dependent oxidoreductase" evidence="8">
    <location>
        <begin position="17"/>
        <end position="264"/>
    </location>
</feature>
<evidence type="ECO:0000256" key="5">
    <source>
        <dbReference type="PIRSR" id="PIRSR000097-2"/>
    </source>
</evidence>
<keyword evidence="10" id="KW-1185">Reference proteome</keyword>
<dbReference type="PIRSF" id="PIRSF000097">
    <property type="entry name" value="AKR"/>
    <property type="match status" value="1"/>
</dbReference>
<evidence type="ECO:0000259" key="8">
    <source>
        <dbReference type="Pfam" id="PF00248"/>
    </source>
</evidence>
<keyword evidence="2" id="KW-0521">NADP</keyword>
<feature type="transmembrane region" description="Helical" evidence="7">
    <location>
        <begin position="277"/>
        <end position="300"/>
    </location>
</feature>
<dbReference type="GO" id="GO:0016616">
    <property type="term" value="F:oxidoreductase activity, acting on the CH-OH group of donors, NAD or NADP as acceptor"/>
    <property type="evidence" value="ECO:0007669"/>
    <property type="project" value="UniProtKB-ARBA"/>
</dbReference>
<dbReference type="OrthoDB" id="416253at2759"/>
<dbReference type="Gene3D" id="3.20.20.100">
    <property type="entry name" value="NADP-dependent oxidoreductase domain"/>
    <property type="match status" value="1"/>
</dbReference>
<proteinExistence type="inferred from homology"/>
<keyword evidence="3" id="KW-0560">Oxidoreductase</keyword>
<feature type="active site" description="Proton donor" evidence="4">
    <location>
        <position position="51"/>
    </location>
</feature>
<name>A0A286UIZ2_9AGAM</name>
<comment type="caution">
    <text evidence="9">The sequence shown here is derived from an EMBL/GenBank/DDBJ whole genome shotgun (WGS) entry which is preliminary data.</text>
</comment>
<dbReference type="PRINTS" id="PR00069">
    <property type="entry name" value="ALDKETRDTASE"/>
</dbReference>
<accession>A0A286UIZ2</accession>
<dbReference type="InterPro" id="IPR044494">
    <property type="entry name" value="AKR3C2/3"/>
</dbReference>
<keyword evidence="7" id="KW-1133">Transmembrane helix</keyword>
<keyword evidence="7" id="KW-0812">Transmembrane</keyword>
<dbReference type="Pfam" id="PF00248">
    <property type="entry name" value="Aldo_ket_red"/>
    <property type="match status" value="1"/>
</dbReference>
<evidence type="ECO:0000313" key="10">
    <source>
        <dbReference type="Proteomes" id="UP000217199"/>
    </source>
</evidence>
<evidence type="ECO:0000256" key="2">
    <source>
        <dbReference type="ARBA" id="ARBA00022857"/>
    </source>
</evidence>
<feature type="binding site" evidence="5">
    <location>
        <position position="107"/>
    </location>
    <ligand>
        <name>substrate</name>
    </ligand>
</feature>
<dbReference type="STRING" id="2282107.A0A286UIZ2"/>
<dbReference type="FunCoup" id="A0A286UIZ2">
    <property type="interactions" value="177"/>
</dbReference>
<dbReference type="InterPro" id="IPR023210">
    <property type="entry name" value="NADP_OxRdtase_dom"/>
</dbReference>
<dbReference type="SUPFAM" id="SSF51430">
    <property type="entry name" value="NAD(P)-linked oxidoreductase"/>
    <property type="match status" value="1"/>
</dbReference>
<dbReference type="PANTHER" id="PTHR43827">
    <property type="entry name" value="2,5-DIKETO-D-GLUCONIC ACID REDUCTASE"/>
    <property type="match status" value="1"/>
</dbReference>
<dbReference type="PANTHER" id="PTHR43827:SF3">
    <property type="entry name" value="NADP-DEPENDENT OXIDOREDUCTASE DOMAIN-CONTAINING PROTEIN"/>
    <property type="match status" value="1"/>
</dbReference>
<evidence type="ECO:0000313" key="9">
    <source>
        <dbReference type="EMBL" id="PAV19557.1"/>
    </source>
</evidence>
<keyword evidence="7" id="KW-0472">Membrane</keyword>
<evidence type="ECO:0000256" key="4">
    <source>
        <dbReference type="PIRSR" id="PIRSR000097-1"/>
    </source>
</evidence>